<dbReference type="PRINTS" id="PR00455">
    <property type="entry name" value="HTHTETR"/>
</dbReference>
<organism evidence="6 7">
    <name type="scientific">Cryobacterium sinapicolor</name>
    <dbReference type="NCBI Taxonomy" id="1259236"/>
    <lineage>
        <taxon>Bacteria</taxon>
        <taxon>Bacillati</taxon>
        <taxon>Actinomycetota</taxon>
        <taxon>Actinomycetes</taxon>
        <taxon>Micrococcales</taxon>
        <taxon>Microbacteriaceae</taxon>
        <taxon>Cryobacterium</taxon>
    </lineage>
</organism>
<dbReference type="Proteomes" id="UP000297853">
    <property type="component" value="Unassembled WGS sequence"/>
</dbReference>
<dbReference type="SUPFAM" id="SSF46689">
    <property type="entry name" value="Homeodomain-like"/>
    <property type="match status" value="1"/>
</dbReference>
<accession>A0ABY2IZH2</accession>
<keyword evidence="3" id="KW-0804">Transcription</keyword>
<proteinExistence type="predicted"/>
<evidence type="ECO:0000259" key="5">
    <source>
        <dbReference type="PROSITE" id="PS50977"/>
    </source>
</evidence>
<dbReference type="InterPro" id="IPR036271">
    <property type="entry name" value="Tet_transcr_reg_TetR-rel_C_sf"/>
</dbReference>
<dbReference type="PROSITE" id="PS50977">
    <property type="entry name" value="HTH_TETR_2"/>
    <property type="match status" value="1"/>
</dbReference>
<feature type="DNA-binding region" description="H-T-H motif" evidence="4">
    <location>
        <begin position="35"/>
        <end position="54"/>
    </location>
</feature>
<dbReference type="Gene3D" id="1.10.357.10">
    <property type="entry name" value="Tetracycline Repressor, domain 2"/>
    <property type="match status" value="1"/>
</dbReference>
<protein>
    <submittedName>
        <fullName evidence="6">TetR/AcrR family transcriptional regulator</fullName>
    </submittedName>
</protein>
<keyword evidence="1" id="KW-0805">Transcription regulation</keyword>
<dbReference type="SUPFAM" id="SSF48498">
    <property type="entry name" value="Tetracyclin repressor-like, C-terminal domain"/>
    <property type="match status" value="1"/>
</dbReference>
<name>A0ABY2IZH2_9MICO</name>
<dbReference type="InterPro" id="IPR011075">
    <property type="entry name" value="TetR_C"/>
</dbReference>
<reference evidence="6 7" key="1">
    <citation type="submission" date="2019-03" db="EMBL/GenBank/DDBJ databases">
        <title>Genomics of glacier-inhabiting Cryobacterium strains.</title>
        <authorList>
            <person name="Liu Q."/>
            <person name="Xin Y.-H."/>
        </authorList>
    </citation>
    <scope>NUCLEOTIDE SEQUENCE [LARGE SCALE GENOMIC DNA]</scope>
    <source>
        <strain evidence="6 7">TMT1-23-1</strain>
    </source>
</reference>
<comment type="caution">
    <text evidence="6">The sequence shown here is derived from an EMBL/GenBank/DDBJ whole genome shotgun (WGS) entry which is preliminary data.</text>
</comment>
<dbReference type="EMBL" id="SOGQ01000067">
    <property type="protein sequence ID" value="TFC96325.1"/>
    <property type="molecule type" value="Genomic_DNA"/>
</dbReference>
<evidence type="ECO:0000256" key="4">
    <source>
        <dbReference type="PROSITE-ProRule" id="PRU00335"/>
    </source>
</evidence>
<evidence type="ECO:0000313" key="6">
    <source>
        <dbReference type="EMBL" id="TFC96325.1"/>
    </source>
</evidence>
<sequence length="193" mass="20259">MPARTHGRPRDSRTHAAILSATVALIVDAGYGALTIVGVAARAGVGKDAIYRRWSGKPELVYEAVFTSADADPIPDTGTLIGDVTILVERLVDEFAAPAAAVALPGLLADFADQPALRMRIREDLLAGVKARLVEVFDRAAARGELVADVPVELILDSLAGTVLFHVGLVGAPVTPELPRHLAAMVVTGIKTR</sequence>
<keyword evidence="7" id="KW-1185">Reference proteome</keyword>
<evidence type="ECO:0000256" key="2">
    <source>
        <dbReference type="ARBA" id="ARBA00023125"/>
    </source>
</evidence>
<evidence type="ECO:0000313" key="7">
    <source>
        <dbReference type="Proteomes" id="UP000297853"/>
    </source>
</evidence>
<dbReference type="InterPro" id="IPR009057">
    <property type="entry name" value="Homeodomain-like_sf"/>
</dbReference>
<dbReference type="Pfam" id="PF00440">
    <property type="entry name" value="TetR_N"/>
    <property type="match status" value="1"/>
</dbReference>
<dbReference type="Gene3D" id="1.10.10.60">
    <property type="entry name" value="Homeodomain-like"/>
    <property type="match status" value="1"/>
</dbReference>
<feature type="domain" description="HTH tetR-type" evidence="5">
    <location>
        <begin position="12"/>
        <end position="72"/>
    </location>
</feature>
<dbReference type="InterPro" id="IPR001647">
    <property type="entry name" value="HTH_TetR"/>
</dbReference>
<evidence type="ECO:0000256" key="3">
    <source>
        <dbReference type="ARBA" id="ARBA00023163"/>
    </source>
</evidence>
<dbReference type="PANTHER" id="PTHR30055">
    <property type="entry name" value="HTH-TYPE TRANSCRIPTIONAL REGULATOR RUTR"/>
    <property type="match status" value="1"/>
</dbReference>
<dbReference type="Pfam" id="PF16859">
    <property type="entry name" value="TetR_C_11"/>
    <property type="match status" value="1"/>
</dbReference>
<dbReference type="InterPro" id="IPR050109">
    <property type="entry name" value="HTH-type_TetR-like_transc_reg"/>
</dbReference>
<gene>
    <name evidence="6" type="ORF">E3T28_12760</name>
</gene>
<dbReference type="PANTHER" id="PTHR30055:SF148">
    <property type="entry name" value="TETR-FAMILY TRANSCRIPTIONAL REGULATOR"/>
    <property type="match status" value="1"/>
</dbReference>
<evidence type="ECO:0000256" key="1">
    <source>
        <dbReference type="ARBA" id="ARBA00023015"/>
    </source>
</evidence>
<keyword evidence="2 4" id="KW-0238">DNA-binding</keyword>